<evidence type="ECO:0000259" key="4">
    <source>
        <dbReference type="PROSITE" id="PS50893"/>
    </source>
</evidence>
<dbReference type="InterPro" id="IPR027417">
    <property type="entry name" value="P-loop_NTPase"/>
</dbReference>
<dbReference type="PANTHER" id="PTHR42788">
    <property type="entry name" value="TAURINE IMPORT ATP-BINDING PROTEIN-RELATED"/>
    <property type="match status" value="1"/>
</dbReference>
<dbReference type="EMBL" id="CP019454">
    <property type="protein sequence ID" value="AUW95045.1"/>
    <property type="molecule type" value="Genomic_DNA"/>
</dbReference>
<keyword evidence="2" id="KW-0547">Nucleotide-binding</keyword>
<dbReference type="SUPFAM" id="SSF52540">
    <property type="entry name" value="P-loop containing nucleoside triphosphate hydrolases"/>
    <property type="match status" value="1"/>
</dbReference>
<dbReference type="PANTHER" id="PTHR42788:SF13">
    <property type="entry name" value="ALIPHATIC SULFONATES IMPORT ATP-BINDING PROTEIN SSUB"/>
    <property type="match status" value="1"/>
</dbReference>
<evidence type="ECO:0000256" key="2">
    <source>
        <dbReference type="ARBA" id="ARBA00022741"/>
    </source>
</evidence>
<evidence type="ECO:0000256" key="1">
    <source>
        <dbReference type="ARBA" id="ARBA00022448"/>
    </source>
</evidence>
<evidence type="ECO:0000313" key="6">
    <source>
        <dbReference type="Proteomes" id="UP000325292"/>
    </source>
</evidence>
<dbReference type="InterPro" id="IPR003439">
    <property type="entry name" value="ABC_transporter-like_ATP-bd"/>
</dbReference>
<dbReference type="SMART" id="SM00382">
    <property type="entry name" value="AAA"/>
    <property type="match status" value="1"/>
</dbReference>
<keyword evidence="3 5" id="KW-0067">ATP-binding</keyword>
<dbReference type="PROSITE" id="PS50893">
    <property type="entry name" value="ABC_TRANSPORTER_2"/>
    <property type="match status" value="1"/>
</dbReference>
<proteinExistence type="predicted"/>
<evidence type="ECO:0000256" key="3">
    <source>
        <dbReference type="ARBA" id="ARBA00022840"/>
    </source>
</evidence>
<dbReference type="PROSITE" id="PS00211">
    <property type="entry name" value="ABC_TRANSPORTER_1"/>
    <property type="match status" value="1"/>
</dbReference>
<keyword evidence="6" id="KW-1185">Reference proteome</keyword>
<dbReference type="Pfam" id="PF00005">
    <property type="entry name" value="ABC_tran"/>
    <property type="match status" value="1"/>
</dbReference>
<dbReference type="Proteomes" id="UP000325292">
    <property type="component" value="Chromosome"/>
</dbReference>
<name>A0ABM6RUP2_9FIRM</name>
<reference evidence="5 6" key="1">
    <citation type="journal article" date="2019" name="Sci. Rep.">
        <title>Sulfobacillus thermotolerans: new insights into resistance and metabolic capacities of acidophilic chemolithotrophs.</title>
        <authorList>
            <person name="Panyushkina A.E."/>
            <person name="Babenko V.V."/>
            <person name="Nikitina A.S."/>
            <person name="Selezneva O.V."/>
            <person name="Tsaplina I.A."/>
            <person name="Letarova M.A."/>
            <person name="Kostryukova E.S."/>
            <person name="Letarov A.V."/>
        </authorList>
    </citation>
    <scope>NUCLEOTIDE SEQUENCE [LARGE SCALE GENOMIC DNA]</scope>
    <source>
        <strain evidence="5 6">Kr1</strain>
    </source>
</reference>
<protein>
    <submittedName>
        <fullName evidence="5">ABC transporter ATP-binding protein</fullName>
    </submittedName>
</protein>
<dbReference type="CDD" id="cd03293">
    <property type="entry name" value="ABC_NrtD_SsuB_transporters"/>
    <property type="match status" value="1"/>
</dbReference>
<keyword evidence="1" id="KW-0813">Transport</keyword>
<organism evidence="5 6">
    <name type="scientific">Sulfobacillus thermotolerans</name>
    <dbReference type="NCBI Taxonomy" id="338644"/>
    <lineage>
        <taxon>Bacteria</taxon>
        <taxon>Bacillati</taxon>
        <taxon>Bacillota</taxon>
        <taxon>Clostridia</taxon>
        <taxon>Eubacteriales</taxon>
        <taxon>Clostridiales Family XVII. Incertae Sedis</taxon>
        <taxon>Sulfobacillus</taxon>
    </lineage>
</organism>
<dbReference type="InterPro" id="IPR003593">
    <property type="entry name" value="AAA+_ATPase"/>
</dbReference>
<accession>A0ABM6RUP2</accession>
<evidence type="ECO:0000313" key="5">
    <source>
        <dbReference type="EMBL" id="AUW95045.1"/>
    </source>
</evidence>
<dbReference type="InterPro" id="IPR017871">
    <property type="entry name" value="ABC_transporter-like_CS"/>
</dbReference>
<dbReference type="GO" id="GO:0005524">
    <property type="term" value="F:ATP binding"/>
    <property type="evidence" value="ECO:0007669"/>
    <property type="project" value="UniProtKB-KW"/>
</dbReference>
<dbReference type="InterPro" id="IPR050166">
    <property type="entry name" value="ABC_transporter_ATP-bind"/>
</dbReference>
<feature type="domain" description="ABC transporter" evidence="4">
    <location>
        <begin position="2"/>
        <end position="236"/>
    </location>
</feature>
<gene>
    <name evidence="5" type="ORF">BXT84_14680</name>
</gene>
<sequence>MISLQNVSKFYPPTQKGGKPVLAVDDFDAQIEAGEFVCIVGPSGCGKTTVLNMVAGFESVSQGDIVVNGVPVRKPGPDRAVVFQQPSLLPWMTVFDNIGFGLTLQEGRKTRSHDKVAKIIEIMGLKGFENHFPYQLSGGMQQRAAIARALITEPQMLLMDEPFGALDAQTRTDMQKFLLTIWDRLRPTVLFITHDVEEAIVLADRVIVMTPRPGRIAQVIDIGLGRPRNWDMVLSPEFLRYKKEVLHILRPPHSQTAG</sequence>
<dbReference type="Gene3D" id="3.40.50.300">
    <property type="entry name" value="P-loop containing nucleotide triphosphate hydrolases"/>
    <property type="match status" value="1"/>
</dbReference>